<comment type="similarity">
    <text evidence="1 2">Belongs to the anti-sigma-factor antagonist family.</text>
</comment>
<organism evidence="4 5">
    <name type="scientific">Saccharomonospora piscinae</name>
    <dbReference type="NCBI Taxonomy" id="687388"/>
    <lineage>
        <taxon>Bacteria</taxon>
        <taxon>Bacillati</taxon>
        <taxon>Actinomycetota</taxon>
        <taxon>Actinomycetes</taxon>
        <taxon>Pseudonocardiales</taxon>
        <taxon>Pseudonocardiaceae</taxon>
        <taxon>Saccharomonospora</taxon>
    </lineage>
</organism>
<dbReference type="PANTHER" id="PTHR33495:SF2">
    <property type="entry name" value="ANTI-SIGMA FACTOR ANTAGONIST TM_1081-RELATED"/>
    <property type="match status" value="1"/>
</dbReference>
<dbReference type="Gene3D" id="3.30.750.24">
    <property type="entry name" value="STAS domain"/>
    <property type="match status" value="1"/>
</dbReference>
<dbReference type="Pfam" id="PF01740">
    <property type="entry name" value="STAS"/>
    <property type="match status" value="1"/>
</dbReference>
<dbReference type="InterPro" id="IPR003658">
    <property type="entry name" value="Anti-sigma_ant"/>
</dbReference>
<comment type="caution">
    <text evidence="4">The sequence shown here is derived from an EMBL/GenBank/DDBJ whole genome shotgun (WGS) entry which is preliminary data.</text>
</comment>
<dbReference type="EMBL" id="MWIH01000002">
    <property type="protein sequence ID" value="OQO94833.1"/>
    <property type="molecule type" value="Genomic_DNA"/>
</dbReference>
<evidence type="ECO:0000256" key="2">
    <source>
        <dbReference type="RuleBase" id="RU003749"/>
    </source>
</evidence>
<keyword evidence="5" id="KW-1185">Reference proteome</keyword>
<dbReference type="PANTHER" id="PTHR33495">
    <property type="entry name" value="ANTI-SIGMA FACTOR ANTAGONIST TM_1081-RELATED-RELATED"/>
    <property type="match status" value="1"/>
</dbReference>
<gene>
    <name evidence="4" type="ORF">B1813_01775</name>
</gene>
<dbReference type="SUPFAM" id="SSF52091">
    <property type="entry name" value="SpoIIaa-like"/>
    <property type="match status" value="1"/>
</dbReference>
<evidence type="ECO:0000313" key="4">
    <source>
        <dbReference type="EMBL" id="OQO94833.1"/>
    </source>
</evidence>
<dbReference type="PROSITE" id="PS50801">
    <property type="entry name" value="STAS"/>
    <property type="match status" value="1"/>
</dbReference>
<sequence>MTQSCTTRITHHDAITVLRLHGELDLLGTQELGKELEQACEAAQRGVVADLTGLTFLSSSGLSQLLRLADVCARRKVELRVLAPTRVTYRPLQITGLDQQLTVLTSTLDEALASLDPAATSATADAVAG</sequence>
<evidence type="ECO:0000259" key="3">
    <source>
        <dbReference type="PROSITE" id="PS50801"/>
    </source>
</evidence>
<dbReference type="Proteomes" id="UP000192591">
    <property type="component" value="Unassembled WGS sequence"/>
</dbReference>
<dbReference type="NCBIfam" id="TIGR00377">
    <property type="entry name" value="ant_ant_sig"/>
    <property type="match status" value="1"/>
</dbReference>
<accession>A0A1V9ACN3</accession>
<reference evidence="4 5" key="1">
    <citation type="submission" date="2017-02" db="EMBL/GenBank/DDBJ databases">
        <title>Draft genome of Saccharomonospora sp. 154.</title>
        <authorList>
            <person name="Alonso-Carmona G.S."/>
            <person name="De La Haba R."/>
            <person name="Vera-Gargallo B."/>
            <person name="Sandoval-Trujillo A.H."/>
            <person name="Ramirez-Duran N."/>
            <person name="Ventosa A."/>
        </authorList>
    </citation>
    <scope>NUCLEOTIDE SEQUENCE [LARGE SCALE GENOMIC DNA]</scope>
    <source>
        <strain evidence="4 5">LRS4.154</strain>
    </source>
</reference>
<evidence type="ECO:0000313" key="5">
    <source>
        <dbReference type="Proteomes" id="UP000192591"/>
    </source>
</evidence>
<name>A0A1V9ACN3_SACPI</name>
<feature type="domain" description="STAS" evidence="3">
    <location>
        <begin position="5"/>
        <end position="115"/>
    </location>
</feature>
<dbReference type="InterPro" id="IPR036513">
    <property type="entry name" value="STAS_dom_sf"/>
</dbReference>
<dbReference type="RefSeq" id="WP_081190263.1">
    <property type="nucleotide sequence ID" value="NZ_MWIH01000002.1"/>
</dbReference>
<dbReference type="CDD" id="cd07043">
    <property type="entry name" value="STAS_anti-anti-sigma_factors"/>
    <property type="match status" value="1"/>
</dbReference>
<protein>
    <recommendedName>
        <fullName evidence="2">Anti-sigma factor antagonist</fullName>
    </recommendedName>
</protein>
<dbReference type="GO" id="GO:0043856">
    <property type="term" value="F:anti-sigma factor antagonist activity"/>
    <property type="evidence" value="ECO:0007669"/>
    <property type="project" value="InterPro"/>
</dbReference>
<dbReference type="InterPro" id="IPR002645">
    <property type="entry name" value="STAS_dom"/>
</dbReference>
<evidence type="ECO:0000256" key="1">
    <source>
        <dbReference type="ARBA" id="ARBA00009013"/>
    </source>
</evidence>
<dbReference type="STRING" id="1962155.B1813_01775"/>
<dbReference type="AlphaFoldDB" id="A0A1V9ACN3"/>
<proteinExistence type="inferred from homology"/>